<keyword evidence="1" id="KW-0472">Membrane</keyword>
<evidence type="ECO:0000256" key="1">
    <source>
        <dbReference type="SAM" id="Phobius"/>
    </source>
</evidence>
<proteinExistence type="predicted"/>
<sequence length="132" mass="15620">MLHLDNLVSVVCFIYCLLLRLVPISQRETRREDYIFDNQIQELEDLQNAAAVTANLLQQTSDENQRMYLSLSDSTIADNMCQNFPWKIFTCLQQRTYISTSRRHTFRAKAQSDQQLLQLWIGRCHHHLLYVN</sequence>
<protein>
    <submittedName>
        <fullName evidence="2">Uncharacterized protein</fullName>
    </submittedName>
</protein>
<gene>
    <name evidence="2" type="ORF">M0R45_033497</name>
</gene>
<accession>A0AAW1WKF1</accession>
<name>A0AAW1WKF1_RUBAR</name>
<dbReference type="AlphaFoldDB" id="A0AAW1WKF1"/>
<dbReference type="EMBL" id="JBEDUW010000006">
    <property type="protein sequence ID" value="KAK9925162.1"/>
    <property type="molecule type" value="Genomic_DNA"/>
</dbReference>
<keyword evidence="1" id="KW-1133">Transmembrane helix</keyword>
<keyword evidence="1" id="KW-0812">Transmembrane</keyword>
<comment type="caution">
    <text evidence="2">The sequence shown here is derived from an EMBL/GenBank/DDBJ whole genome shotgun (WGS) entry which is preliminary data.</text>
</comment>
<keyword evidence="3" id="KW-1185">Reference proteome</keyword>
<organism evidence="2 3">
    <name type="scientific">Rubus argutus</name>
    <name type="common">Southern blackberry</name>
    <dbReference type="NCBI Taxonomy" id="59490"/>
    <lineage>
        <taxon>Eukaryota</taxon>
        <taxon>Viridiplantae</taxon>
        <taxon>Streptophyta</taxon>
        <taxon>Embryophyta</taxon>
        <taxon>Tracheophyta</taxon>
        <taxon>Spermatophyta</taxon>
        <taxon>Magnoliopsida</taxon>
        <taxon>eudicotyledons</taxon>
        <taxon>Gunneridae</taxon>
        <taxon>Pentapetalae</taxon>
        <taxon>rosids</taxon>
        <taxon>fabids</taxon>
        <taxon>Rosales</taxon>
        <taxon>Rosaceae</taxon>
        <taxon>Rosoideae</taxon>
        <taxon>Rosoideae incertae sedis</taxon>
        <taxon>Rubus</taxon>
    </lineage>
</organism>
<evidence type="ECO:0000313" key="2">
    <source>
        <dbReference type="EMBL" id="KAK9925162.1"/>
    </source>
</evidence>
<dbReference type="Proteomes" id="UP001457282">
    <property type="component" value="Unassembled WGS sequence"/>
</dbReference>
<reference evidence="2 3" key="1">
    <citation type="journal article" date="2023" name="G3 (Bethesda)">
        <title>A chromosome-length genome assembly and annotation of blackberry (Rubus argutus, cv. 'Hillquist').</title>
        <authorList>
            <person name="Bruna T."/>
            <person name="Aryal R."/>
            <person name="Dudchenko O."/>
            <person name="Sargent D.J."/>
            <person name="Mead D."/>
            <person name="Buti M."/>
            <person name="Cavallini A."/>
            <person name="Hytonen T."/>
            <person name="Andres J."/>
            <person name="Pham M."/>
            <person name="Weisz D."/>
            <person name="Mascagni F."/>
            <person name="Usai G."/>
            <person name="Natali L."/>
            <person name="Bassil N."/>
            <person name="Fernandez G.E."/>
            <person name="Lomsadze A."/>
            <person name="Armour M."/>
            <person name="Olukolu B."/>
            <person name="Poorten T."/>
            <person name="Britton C."/>
            <person name="Davik J."/>
            <person name="Ashrafi H."/>
            <person name="Aiden E.L."/>
            <person name="Borodovsky M."/>
            <person name="Worthington M."/>
        </authorList>
    </citation>
    <scope>NUCLEOTIDE SEQUENCE [LARGE SCALE GENOMIC DNA]</scope>
    <source>
        <strain evidence="2">PI 553951</strain>
    </source>
</reference>
<evidence type="ECO:0000313" key="3">
    <source>
        <dbReference type="Proteomes" id="UP001457282"/>
    </source>
</evidence>
<feature type="transmembrane region" description="Helical" evidence="1">
    <location>
        <begin position="6"/>
        <end position="22"/>
    </location>
</feature>